<comment type="subcellular location">
    <subcellularLocation>
        <location evidence="1">Cell membrane</location>
        <topology evidence="1">Multi-pass membrane protein</topology>
    </subcellularLocation>
</comment>
<evidence type="ECO:0000256" key="15">
    <source>
        <dbReference type="SAM" id="MobiDB-lite"/>
    </source>
</evidence>
<evidence type="ECO:0000256" key="8">
    <source>
        <dbReference type="ARBA" id="ARBA00022982"/>
    </source>
</evidence>
<dbReference type="PROSITE" id="PS50857">
    <property type="entry name" value="COX2_CUA"/>
    <property type="match status" value="1"/>
</dbReference>
<evidence type="ECO:0000256" key="5">
    <source>
        <dbReference type="ARBA" id="ARBA00022660"/>
    </source>
</evidence>
<evidence type="ECO:0000256" key="1">
    <source>
        <dbReference type="ARBA" id="ARBA00004651"/>
    </source>
</evidence>
<reference evidence="19 20" key="1">
    <citation type="submission" date="2020-01" db="EMBL/GenBank/DDBJ databases">
        <title>Jiella pacifica sp. nov.</title>
        <authorList>
            <person name="Xue Z."/>
            <person name="Zhu S."/>
            <person name="Chen J."/>
            <person name="Yang J."/>
        </authorList>
    </citation>
    <scope>NUCLEOTIDE SEQUENCE [LARGE SCALE GENOMIC DNA]</scope>
    <source>
        <strain evidence="19 20">40Bstr34</strain>
    </source>
</reference>
<evidence type="ECO:0000256" key="16">
    <source>
        <dbReference type="SAM" id="Phobius"/>
    </source>
</evidence>
<evidence type="ECO:0000256" key="13">
    <source>
        <dbReference type="ARBA" id="ARBA00023288"/>
    </source>
</evidence>
<evidence type="ECO:0000256" key="14">
    <source>
        <dbReference type="ARBA" id="ARBA00030198"/>
    </source>
</evidence>
<keyword evidence="13" id="KW-0449">Lipoprotein</keyword>
<dbReference type="InterPro" id="IPR002429">
    <property type="entry name" value="CcO_II-like_C"/>
</dbReference>
<keyword evidence="5" id="KW-0679">Respiratory chain</keyword>
<keyword evidence="9 16" id="KW-1133">Transmembrane helix</keyword>
<evidence type="ECO:0000256" key="3">
    <source>
        <dbReference type="ARBA" id="ARBA00022448"/>
    </source>
</evidence>
<dbReference type="Proteomes" id="UP000469011">
    <property type="component" value="Unassembled WGS sequence"/>
</dbReference>
<feature type="domain" description="Cytochrome oxidase subunit II copper A binding" evidence="17">
    <location>
        <begin position="136"/>
        <end position="248"/>
    </location>
</feature>
<keyword evidence="11 16" id="KW-0472">Membrane</keyword>
<dbReference type="PANTHER" id="PTHR22888:SF18">
    <property type="entry name" value="CYTOCHROME BO(3) UBIQUINOL OXIDASE SUBUNIT 2"/>
    <property type="match status" value="1"/>
</dbReference>
<feature type="transmembrane region" description="Helical" evidence="16">
    <location>
        <begin position="93"/>
        <end position="113"/>
    </location>
</feature>
<dbReference type="EMBL" id="JAAAMG010000001">
    <property type="protein sequence ID" value="NDW03107.1"/>
    <property type="molecule type" value="Genomic_DNA"/>
</dbReference>
<dbReference type="CDD" id="cd04212">
    <property type="entry name" value="CuRO_UO_II"/>
    <property type="match status" value="1"/>
</dbReference>
<dbReference type="PROSITE" id="PS50999">
    <property type="entry name" value="COX2_TM"/>
    <property type="match status" value="1"/>
</dbReference>
<keyword evidence="6 16" id="KW-0812">Transmembrane</keyword>
<evidence type="ECO:0000256" key="11">
    <source>
        <dbReference type="ARBA" id="ARBA00023136"/>
    </source>
</evidence>
<keyword evidence="3" id="KW-0813">Transport</keyword>
<keyword evidence="8" id="KW-0249">Electron transport</keyword>
<keyword evidence="4" id="KW-1003">Cell membrane</keyword>
<keyword evidence="7" id="KW-0732">Signal</keyword>
<gene>
    <name evidence="19" type="primary">cyoA</name>
    <name evidence="19" type="ORF">GTK09_01585</name>
</gene>
<dbReference type="PANTHER" id="PTHR22888">
    <property type="entry name" value="CYTOCHROME C OXIDASE, SUBUNIT II"/>
    <property type="match status" value="1"/>
</dbReference>
<evidence type="ECO:0000313" key="20">
    <source>
        <dbReference type="Proteomes" id="UP000469011"/>
    </source>
</evidence>
<comment type="caution">
    <text evidence="19">The sequence shown here is derived from an EMBL/GenBank/DDBJ whole genome shotgun (WGS) entry which is preliminary data.</text>
</comment>
<keyword evidence="12" id="KW-0564">Palmitate</keyword>
<dbReference type="GO" id="GO:0005886">
    <property type="term" value="C:plasma membrane"/>
    <property type="evidence" value="ECO:0007669"/>
    <property type="project" value="UniProtKB-SubCell"/>
</dbReference>
<evidence type="ECO:0000256" key="10">
    <source>
        <dbReference type="ARBA" id="ARBA00023002"/>
    </source>
</evidence>
<dbReference type="SUPFAM" id="SSF49503">
    <property type="entry name" value="Cupredoxins"/>
    <property type="match status" value="1"/>
</dbReference>
<dbReference type="InterPro" id="IPR006333">
    <property type="entry name" value="Cyt_o_ubiquinol_oxidase_su2"/>
</dbReference>
<dbReference type="GO" id="GO:0004129">
    <property type="term" value="F:cytochrome-c oxidase activity"/>
    <property type="evidence" value="ECO:0007669"/>
    <property type="project" value="InterPro"/>
</dbReference>
<dbReference type="AlphaFoldDB" id="A0A6N9SVL8"/>
<dbReference type="InterPro" id="IPR036257">
    <property type="entry name" value="Cyt_c_oxidase_su2_TM_sf"/>
</dbReference>
<feature type="transmembrane region" description="Helical" evidence="16">
    <location>
        <begin position="46"/>
        <end position="70"/>
    </location>
</feature>
<dbReference type="InterPro" id="IPR010514">
    <property type="entry name" value="COX_ARM"/>
</dbReference>
<evidence type="ECO:0000256" key="6">
    <source>
        <dbReference type="ARBA" id="ARBA00022692"/>
    </source>
</evidence>
<dbReference type="Gene3D" id="1.10.287.90">
    <property type="match status" value="1"/>
</dbReference>
<sequence>MSDQYGAAPLRPFRFLLVLALPFVLSACDSPLLFPGGDIAARQRDMLLIATGLMLIIILPVIFMSLYFPWRYRASNKASSYDADWDHSTKLELVIWTVPLMIIIVLGAVTWVGTHLLDPYRPLDEITTSEGVALDEEPLEVQVVALNWKWLFVYPQYGVASVNELAAPVNRPIRFHLTAESVMNAFYIPTLAGMIYSMPGMETKLHAVMNEPGVFDGFASHYNGAGFSDMHFKFYSQDEGDFEAWIENLKGSDQALDTQSYLDLAKPTEGFPVTYYSSVQDDLYKRILGMCVRPGKLCMQEVMMIDAGKAEPGRDVTIDQLKYETYDLDQFGHGGADEGHGDEPQGATAPATNREPHSDESGGQEPAGEGTAAPPQLNAE</sequence>
<comment type="similarity">
    <text evidence="2">Belongs to the cytochrome c oxidase subunit 2 family.</text>
</comment>
<dbReference type="Pfam" id="PF00116">
    <property type="entry name" value="COX2"/>
    <property type="match status" value="1"/>
</dbReference>
<dbReference type="SUPFAM" id="SSF81464">
    <property type="entry name" value="Cytochrome c oxidase subunit II-like, transmembrane region"/>
    <property type="match status" value="1"/>
</dbReference>
<dbReference type="GO" id="GO:0016682">
    <property type="term" value="F:oxidoreductase activity, acting on diphenols and related substances as donors, oxygen as acceptor"/>
    <property type="evidence" value="ECO:0007669"/>
    <property type="project" value="InterPro"/>
</dbReference>
<feature type="region of interest" description="Disordered" evidence="15">
    <location>
        <begin position="329"/>
        <end position="380"/>
    </location>
</feature>
<dbReference type="InterPro" id="IPR045187">
    <property type="entry name" value="CcO_II"/>
</dbReference>
<evidence type="ECO:0000256" key="2">
    <source>
        <dbReference type="ARBA" id="ARBA00007866"/>
    </source>
</evidence>
<dbReference type="Gene3D" id="2.60.40.420">
    <property type="entry name" value="Cupredoxins - blue copper proteins"/>
    <property type="match status" value="1"/>
</dbReference>
<keyword evidence="20" id="KW-1185">Reference proteome</keyword>
<feature type="transmembrane region" description="Helical" evidence="16">
    <location>
        <begin position="12"/>
        <end position="34"/>
    </location>
</feature>
<proteinExistence type="inferred from homology"/>
<evidence type="ECO:0000313" key="19">
    <source>
        <dbReference type="EMBL" id="NDW03107.1"/>
    </source>
</evidence>
<dbReference type="GO" id="GO:0042773">
    <property type="term" value="P:ATP synthesis coupled electron transport"/>
    <property type="evidence" value="ECO:0007669"/>
    <property type="project" value="TreeGrafter"/>
</dbReference>
<dbReference type="GO" id="GO:0005507">
    <property type="term" value="F:copper ion binding"/>
    <property type="evidence" value="ECO:0007669"/>
    <property type="project" value="InterPro"/>
</dbReference>
<dbReference type="RefSeq" id="WP_163460720.1">
    <property type="nucleotide sequence ID" value="NZ_JAAAMG010000001.1"/>
</dbReference>
<dbReference type="InterPro" id="IPR008972">
    <property type="entry name" value="Cupredoxin"/>
</dbReference>
<feature type="domain" description="Cytochrome oxidase subunit II transmembrane region profile" evidence="18">
    <location>
        <begin position="24"/>
        <end position="121"/>
    </location>
</feature>
<dbReference type="InterPro" id="IPR011759">
    <property type="entry name" value="Cyt_c_oxidase_su2_TM_dom"/>
</dbReference>
<name>A0A6N9SVL8_9HYPH</name>
<evidence type="ECO:0000256" key="4">
    <source>
        <dbReference type="ARBA" id="ARBA00022475"/>
    </source>
</evidence>
<accession>A0A6N9SVL8</accession>
<protein>
    <recommendedName>
        <fullName evidence="14">Ubiquinol oxidase polypeptide II</fullName>
    </recommendedName>
</protein>
<dbReference type="InterPro" id="IPR034227">
    <property type="entry name" value="CuRO_UO_II"/>
</dbReference>
<evidence type="ECO:0000256" key="7">
    <source>
        <dbReference type="ARBA" id="ARBA00022729"/>
    </source>
</evidence>
<keyword evidence="10" id="KW-0560">Oxidoreductase</keyword>
<dbReference type="GO" id="GO:0009486">
    <property type="term" value="F:cytochrome bo3 ubiquinol oxidase activity"/>
    <property type="evidence" value="ECO:0007669"/>
    <property type="project" value="InterPro"/>
</dbReference>
<dbReference type="Pfam" id="PF06481">
    <property type="entry name" value="COX_ARM"/>
    <property type="match status" value="1"/>
</dbReference>
<organism evidence="19 20">
    <name type="scientific">Jiella pacifica</name>
    <dbReference type="NCBI Taxonomy" id="2696469"/>
    <lineage>
        <taxon>Bacteria</taxon>
        <taxon>Pseudomonadati</taxon>
        <taxon>Pseudomonadota</taxon>
        <taxon>Alphaproteobacteria</taxon>
        <taxon>Hyphomicrobiales</taxon>
        <taxon>Aurantimonadaceae</taxon>
        <taxon>Jiella</taxon>
    </lineage>
</organism>
<evidence type="ECO:0000259" key="17">
    <source>
        <dbReference type="PROSITE" id="PS50857"/>
    </source>
</evidence>
<evidence type="ECO:0000259" key="18">
    <source>
        <dbReference type="PROSITE" id="PS50999"/>
    </source>
</evidence>
<dbReference type="NCBIfam" id="TIGR01433">
    <property type="entry name" value="CyoA"/>
    <property type="match status" value="1"/>
</dbReference>
<evidence type="ECO:0000256" key="12">
    <source>
        <dbReference type="ARBA" id="ARBA00023139"/>
    </source>
</evidence>
<evidence type="ECO:0000256" key="9">
    <source>
        <dbReference type="ARBA" id="ARBA00022989"/>
    </source>
</evidence>